<dbReference type="EMBL" id="GL890839">
    <property type="protein sequence ID" value="EGJ34337.1"/>
    <property type="molecule type" value="Genomic_DNA"/>
</dbReference>
<keyword evidence="2" id="KW-1185">Reference proteome</keyword>
<accession>F4XM98</accession>
<name>F4XM98_9CYAN</name>
<gene>
    <name evidence="1" type="ORF">LYNGBM3L_19160</name>
</gene>
<dbReference type="eggNOG" id="ENOG502ZBCT">
    <property type="taxonomic scope" value="Bacteria"/>
</dbReference>
<dbReference type="HOGENOM" id="CLU_754020_0_0_3"/>
<sequence length="367" mass="41611">MSQYLLVGDQLKKSAVVQEKFGPMQPSISNEDMFFSQARELFEEIVDWLGSDSVCGLQHGELESKLLENGYELLRRLLQGYFDRRSDDEIEGECLGNDEAKRTHKKRFTRKLTTIFGTIIANRIGYGGRKITSLNPLDAELNLPVEKYSHGLRERVAVEVARSGFGETVEIIQKTTAAKVGKRQVEQLADQSACDFDQFYAHQQAQSVELKETGEIVVISVDGKGVVMRTEDLRAPTQKRALANSKKLNKRLTKGEKRNSKRMATVVSVYTINPFVRTPQQIVSTEEEHKKIKRPKPIGKRVWASLVKEPSLVIKEAFDEALHRDPNQHKRFCALVDGNKTQLSRFEKICSRTPSQVNDCPGYYSCD</sequence>
<evidence type="ECO:0000313" key="2">
    <source>
        <dbReference type="Proteomes" id="UP000003959"/>
    </source>
</evidence>
<proteinExistence type="predicted"/>
<reference evidence="2" key="1">
    <citation type="journal article" date="2011" name="Proc. Natl. Acad. Sci. U.S.A.">
        <title>Genomic insights into the physiology and ecology of the marine filamentous cyanobacterium Lyngbya majuscula.</title>
        <authorList>
            <person name="Jones A.C."/>
            <person name="Monroe E.A."/>
            <person name="Podell S."/>
            <person name="Hess W.R."/>
            <person name="Klages S."/>
            <person name="Esquenazi E."/>
            <person name="Niessen S."/>
            <person name="Hoover H."/>
            <person name="Rothmann M."/>
            <person name="Lasken R.S."/>
            <person name="Yates J.R.III."/>
            <person name="Reinhardt R."/>
            <person name="Kube M."/>
            <person name="Burkart M.D."/>
            <person name="Allen E.E."/>
            <person name="Dorrestein P.C."/>
            <person name="Gerwick W.H."/>
            <person name="Gerwick L."/>
        </authorList>
    </citation>
    <scope>NUCLEOTIDE SEQUENCE [LARGE SCALE GENOMIC DNA]</scope>
    <source>
        <strain evidence="2">3L</strain>
    </source>
</reference>
<dbReference type="NCBIfam" id="NF033572">
    <property type="entry name" value="transpos_ISKra4"/>
    <property type="match status" value="1"/>
</dbReference>
<protein>
    <submittedName>
        <fullName evidence="1">Uncharacterized protein</fullName>
    </submittedName>
</protein>
<dbReference type="AlphaFoldDB" id="F4XM98"/>
<organism evidence="1 2">
    <name type="scientific">Moorena producens 3L</name>
    <dbReference type="NCBI Taxonomy" id="489825"/>
    <lineage>
        <taxon>Bacteria</taxon>
        <taxon>Bacillati</taxon>
        <taxon>Cyanobacteriota</taxon>
        <taxon>Cyanophyceae</taxon>
        <taxon>Coleofasciculales</taxon>
        <taxon>Coleofasciculaceae</taxon>
        <taxon>Moorena</taxon>
    </lineage>
</organism>
<dbReference type="Proteomes" id="UP000003959">
    <property type="component" value="Unassembled WGS sequence"/>
</dbReference>
<evidence type="ECO:0000313" key="1">
    <source>
        <dbReference type="EMBL" id="EGJ34337.1"/>
    </source>
</evidence>